<dbReference type="GO" id="GO:0042811">
    <property type="term" value="P:pheromone biosynthetic process"/>
    <property type="evidence" value="ECO:0007669"/>
    <property type="project" value="UniProtKB-ARBA"/>
</dbReference>
<dbReference type="OrthoDB" id="6921389at2759"/>
<name>A0A1D2MCD9_ORCCI</name>
<evidence type="ECO:0000256" key="2">
    <source>
        <dbReference type="ARBA" id="ARBA00022842"/>
    </source>
</evidence>
<dbReference type="PANTHER" id="PTHR12001">
    <property type="entry name" value="GERANYLGERANYL PYROPHOSPHATE SYNTHASE"/>
    <property type="match status" value="1"/>
</dbReference>
<dbReference type="PANTHER" id="PTHR12001:SF44">
    <property type="entry name" value="GERANYLGERANYL PYROPHOSPHATE SYNTHASE"/>
    <property type="match status" value="1"/>
</dbReference>
<evidence type="ECO:0000313" key="4">
    <source>
        <dbReference type="EMBL" id="ODM90645.1"/>
    </source>
</evidence>
<evidence type="ECO:0000256" key="1">
    <source>
        <dbReference type="ARBA" id="ARBA00022723"/>
    </source>
</evidence>
<dbReference type="Proteomes" id="UP000094527">
    <property type="component" value="Unassembled WGS sequence"/>
</dbReference>
<dbReference type="GO" id="GO:0046872">
    <property type="term" value="F:metal ion binding"/>
    <property type="evidence" value="ECO:0007669"/>
    <property type="project" value="UniProtKB-KW"/>
</dbReference>
<organism evidence="4 5">
    <name type="scientific">Orchesella cincta</name>
    <name type="common">Springtail</name>
    <name type="synonym">Podura cincta</name>
    <dbReference type="NCBI Taxonomy" id="48709"/>
    <lineage>
        <taxon>Eukaryota</taxon>
        <taxon>Metazoa</taxon>
        <taxon>Ecdysozoa</taxon>
        <taxon>Arthropoda</taxon>
        <taxon>Hexapoda</taxon>
        <taxon>Collembola</taxon>
        <taxon>Entomobryomorpha</taxon>
        <taxon>Entomobryoidea</taxon>
        <taxon>Orchesellidae</taxon>
        <taxon>Orchesellinae</taxon>
        <taxon>Orchesella</taxon>
    </lineage>
</organism>
<dbReference type="OMA" id="FYSKAFF"/>
<dbReference type="PROSITE" id="PS00444">
    <property type="entry name" value="POLYPRENYL_SYNTHASE_2"/>
    <property type="match status" value="1"/>
</dbReference>
<sequence length="307" mass="34452">MNQKLPTCPGKHHTSPRLQICNFPGNGTDGQGCSGVGMTKCESNSGNPDDDRILLHPFDYIRSLPGKGVRSKLAVAIDDIEDGSELRRGQPVAHAIFGVPQTINAANYVYFIALERVLGLNHPKAVKTVTGIAPWARNGIYWRDNFICPSETQYKETIVKKTGGLFMLGIRLLQLFSDYQSDLQNIVSMLGLYFQIRDDYANLMLAEYCENKSFCEDLTEGKFSFPVIHAIHSHPEDNQIQCILKQRTKNIDLKKYFVSLLDKFGSLKYTETALRQLEQELRDETAVLGGNPYLMALMDELTASIPK</sequence>
<feature type="non-terminal residue" evidence="4">
    <location>
        <position position="307"/>
    </location>
</feature>
<comment type="caution">
    <text evidence="4">The sequence shown here is derived from an EMBL/GenBank/DDBJ whole genome shotgun (WGS) entry which is preliminary data.</text>
</comment>
<evidence type="ECO:0000256" key="3">
    <source>
        <dbReference type="RuleBase" id="RU004466"/>
    </source>
</evidence>
<keyword evidence="5" id="KW-1185">Reference proteome</keyword>
<dbReference type="InterPro" id="IPR033749">
    <property type="entry name" value="Polyprenyl_synt_CS"/>
</dbReference>
<dbReference type="Pfam" id="PF00348">
    <property type="entry name" value="polyprenyl_synt"/>
    <property type="match status" value="1"/>
</dbReference>
<protein>
    <submittedName>
        <fullName evidence="4">Geranylgeranyl pyrophosphate synthase</fullName>
    </submittedName>
</protein>
<comment type="similarity">
    <text evidence="3">Belongs to the FPP/GGPP synthase family.</text>
</comment>
<keyword evidence="3" id="KW-0808">Transferase</keyword>
<proteinExistence type="inferred from homology"/>
<keyword evidence="2" id="KW-0460">Magnesium</keyword>
<accession>A0A1D2MCD9</accession>
<dbReference type="EMBL" id="LJIJ01001868">
    <property type="protein sequence ID" value="ODM90645.1"/>
    <property type="molecule type" value="Genomic_DNA"/>
</dbReference>
<dbReference type="Gene3D" id="1.10.600.10">
    <property type="entry name" value="Farnesyl Diphosphate Synthase"/>
    <property type="match status" value="1"/>
</dbReference>
<dbReference type="InterPro" id="IPR008949">
    <property type="entry name" value="Isoprenoid_synthase_dom_sf"/>
</dbReference>
<dbReference type="AlphaFoldDB" id="A0A1D2MCD9"/>
<gene>
    <name evidence="4" type="ORF">Ocin01_16037</name>
</gene>
<dbReference type="STRING" id="48709.A0A1D2MCD9"/>
<dbReference type="SUPFAM" id="SSF48576">
    <property type="entry name" value="Terpenoid synthases"/>
    <property type="match status" value="1"/>
</dbReference>
<reference evidence="4 5" key="1">
    <citation type="journal article" date="2016" name="Genome Biol. Evol.">
        <title>Gene Family Evolution Reflects Adaptation to Soil Environmental Stressors in the Genome of the Collembolan Orchesella cincta.</title>
        <authorList>
            <person name="Faddeeva-Vakhrusheva A."/>
            <person name="Derks M.F."/>
            <person name="Anvar S.Y."/>
            <person name="Agamennone V."/>
            <person name="Suring W."/>
            <person name="Smit S."/>
            <person name="van Straalen N.M."/>
            <person name="Roelofs D."/>
        </authorList>
    </citation>
    <scope>NUCLEOTIDE SEQUENCE [LARGE SCALE GENOMIC DNA]</scope>
    <source>
        <tissue evidence="4">Mixed pool</tissue>
    </source>
</reference>
<dbReference type="GO" id="GO:0004659">
    <property type="term" value="F:prenyltransferase activity"/>
    <property type="evidence" value="ECO:0007669"/>
    <property type="project" value="InterPro"/>
</dbReference>
<dbReference type="GO" id="GO:0008299">
    <property type="term" value="P:isoprenoid biosynthetic process"/>
    <property type="evidence" value="ECO:0007669"/>
    <property type="project" value="InterPro"/>
</dbReference>
<dbReference type="InterPro" id="IPR000092">
    <property type="entry name" value="Polyprenyl_synt"/>
</dbReference>
<keyword evidence="1" id="KW-0479">Metal-binding</keyword>
<evidence type="ECO:0000313" key="5">
    <source>
        <dbReference type="Proteomes" id="UP000094527"/>
    </source>
</evidence>